<organism evidence="2">
    <name type="scientific">Cacopsylla melanoneura</name>
    <dbReference type="NCBI Taxonomy" id="428564"/>
    <lineage>
        <taxon>Eukaryota</taxon>
        <taxon>Metazoa</taxon>
        <taxon>Ecdysozoa</taxon>
        <taxon>Arthropoda</taxon>
        <taxon>Hexapoda</taxon>
        <taxon>Insecta</taxon>
        <taxon>Pterygota</taxon>
        <taxon>Neoptera</taxon>
        <taxon>Paraneoptera</taxon>
        <taxon>Hemiptera</taxon>
        <taxon>Sternorrhyncha</taxon>
        <taxon>Psylloidea</taxon>
        <taxon>Psyllidae</taxon>
        <taxon>Psyllinae</taxon>
        <taxon>Cacopsylla</taxon>
    </lineage>
</organism>
<protein>
    <submittedName>
        <fullName evidence="2">Uncharacterized protein</fullName>
    </submittedName>
</protein>
<evidence type="ECO:0000313" key="2">
    <source>
        <dbReference type="EMBL" id="CAG6776833.1"/>
    </source>
</evidence>
<keyword evidence="1" id="KW-0812">Transmembrane</keyword>
<keyword evidence="1" id="KW-1133">Transmembrane helix</keyword>
<feature type="transmembrane region" description="Helical" evidence="1">
    <location>
        <begin position="51"/>
        <end position="72"/>
    </location>
</feature>
<feature type="transmembrane region" description="Helical" evidence="1">
    <location>
        <begin position="84"/>
        <end position="105"/>
    </location>
</feature>
<proteinExistence type="predicted"/>
<reference evidence="2" key="1">
    <citation type="submission" date="2021-05" db="EMBL/GenBank/DDBJ databases">
        <authorList>
            <person name="Alioto T."/>
            <person name="Alioto T."/>
            <person name="Gomez Garrido J."/>
        </authorList>
    </citation>
    <scope>NUCLEOTIDE SEQUENCE</scope>
</reference>
<dbReference type="AlphaFoldDB" id="A0A8D9F409"/>
<evidence type="ECO:0000256" key="1">
    <source>
        <dbReference type="SAM" id="Phobius"/>
    </source>
</evidence>
<dbReference type="EMBL" id="HBUF01603526">
    <property type="protein sequence ID" value="CAG6776833.1"/>
    <property type="molecule type" value="Transcribed_RNA"/>
</dbReference>
<name>A0A8D9F409_9HEMI</name>
<accession>A0A8D9F409</accession>
<sequence>MYIYMSHVHISVFYQLHNIYVTPLCRYLDVLFINFIYMKTMGGIILSTAHLILYNNCIVYIIALILVFSVQTNYVLSVKCSLKIILYPGRVFLFAPTYLSTSYFFRNLKESFIYLYLRNIFC</sequence>
<keyword evidence="1" id="KW-0472">Membrane</keyword>